<protein>
    <submittedName>
        <fullName evidence="2">Uncharacterized protein</fullName>
    </submittedName>
</protein>
<dbReference type="Proteomes" id="UP000277582">
    <property type="component" value="Unassembled WGS sequence"/>
</dbReference>
<accession>A0A3R9PJS6</accession>
<evidence type="ECO:0000313" key="3">
    <source>
        <dbReference type="Proteomes" id="UP000277582"/>
    </source>
</evidence>
<dbReference type="EMBL" id="RCOS01000018">
    <property type="protein sequence ID" value="RSN78389.1"/>
    <property type="molecule type" value="Genomic_DNA"/>
</dbReference>
<dbReference type="RefSeq" id="WP_125670164.1">
    <property type="nucleotide sequence ID" value="NZ_RCOS01000018.1"/>
</dbReference>
<keyword evidence="3" id="KW-1185">Reference proteome</keyword>
<evidence type="ECO:0000256" key="1">
    <source>
        <dbReference type="SAM" id="Phobius"/>
    </source>
</evidence>
<sequence length="64" mass="7106">MPKGSGKSKVDKLDEGFLFLISLSTIVFTMVQAFFGGFNLILYSIPLLIVGVIMPFYYDTGKVH</sequence>
<keyword evidence="1" id="KW-1133">Transmembrane helix</keyword>
<gene>
    <name evidence="2" type="ORF">D6D85_00980</name>
</gene>
<feature type="transmembrane region" description="Helical" evidence="1">
    <location>
        <begin position="16"/>
        <end position="35"/>
    </location>
</feature>
<proteinExistence type="predicted"/>
<evidence type="ECO:0000313" key="2">
    <source>
        <dbReference type="EMBL" id="RSN78389.1"/>
    </source>
</evidence>
<name>A0A3R9PJS6_9CREN</name>
<keyword evidence="1" id="KW-0472">Membrane</keyword>
<reference evidence="2 3" key="1">
    <citation type="submission" date="2018-10" db="EMBL/GenBank/DDBJ databases">
        <title>Co-occurring genomic capacity for anaerobic methane metabolism and dissimilatory sulfite reduction discovered in the Korarchaeota.</title>
        <authorList>
            <person name="Mckay L.J."/>
            <person name="Dlakic M."/>
            <person name="Fields M.W."/>
            <person name="Delmont T.O."/>
            <person name="Eren A.M."/>
            <person name="Jay Z.J."/>
            <person name="Klingelsmith K.B."/>
            <person name="Rusch D.B."/>
            <person name="Inskeep W.P."/>
        </authorList>
    </citation>
    <scope>NUCLEOTIDE SEQUENCE [LARGE SCALE GENOMIC DNA]</scope>
    <source>
        <strain evidence="2 3">MDKW</strain>
    </source>
</reference>
<dbReference type="AlphaFoldDB" id="A0A3R9PJS6"/>
<keyword evidence="1" id="KW-0812">Transmembrane</keyword>
<feature type="transmembrane region" description="Helical" evidence="1">
    <location>
        <begin position="41"/>
        <end position="58"/>
    </location>
</feature>
<organism evidence="2 3">
    <name type="scientific">Candidatus Methanodesulfokora washburnensis</name>
    <dbReference type="NCBI Taxonomy" id="2478471"/>
    <lineage>
        <taxon>Archaea</taxon>
        <taxon>Thermoproteota</taxon>
        <taxon>Candidatus Korarchaeia</taxon>
        <taxon>Candidatus Korarchaeia incertae sedis</taxon>
        <taxon>Candidatus Methanodesulfokora</taxon>
    </lineage>
</organism>
<comment type="caution">
    <text evidence="2">The sequence shown here is derived from an EMBL/GenBank/DDBJ whole genome shotgun (WGS) entry which is preliminary data.</text>
</comment>